<proteinExistence type="predicted"/>
<dbReference type="AlphaFoldDB" id="X7YJ10"/>
<evidence type="ECO:0000256" key="1">
    <source>
        <dbReference type="SAM" id="MobiDB-lite"/>
    </source>
</evidence>
<protein>
    <submittedName>
        <fullName evidence="2">Uncharacterized protein</fullName>
    </submittedName>
</protein>
<gene>
    <name evidence="2" type="ORF">I553_0584</name>
</gene>
<reference evidence="2" key="1">
    <citation type="submission" date="2014-01" db="EMBL/GenBank/DDBJ databases">
        <authorList>
            <person name="Brown-Elliot B."/>
            <person name="Wallace R."/>
            <person name="Lenaerts A."/>
            <person name="Ordway D."/>
            <person name="DeGroote M.A."/>
            <person name="Parker T."/>
            <person name="Sizemore C."/>
            <person name="Tallon L.J."/>
            <person name="Sadzewicz L.K."/>
            <person name="Sengamalay N."/>
            <person name="Fraser C.M."/>
            <person name="Hine E."/>
            <person name="Shefchek K.A."/>
            <person name="Das S.P."/>
            <person name="Tettelin H."/>
        </authorList>
    </citation>
    <scope>NUCLEOTIDE SEQUENCE [LARGE SCALE GENOMIC DNA]</scope>
    <source>
        <strain evidence="2">4042</strain>
    </source>
</reference>
<evidence type="ECO:0000313" key="2">
    <source>
        <dbReference type="EMBL" id="EUA07182.1"/>
    </source>
</evidence>
<dbReference type="EMBL" id="JAOB01000093">
    <property type="protein sequence ID" value="EUA07182.1"/>
    <property type="molecule type" value="Genomic_DNA"/>
</dbReference>
<feature type="region of interest" description="Disordered" evidence="1">
    <location>
        <begin position="36"/>
        <end position="57"/>
    </location>
</feature>
<organism evidence="2">
    <name type="scientific">Mycobacterium xenopi 4042</name>
    <dbReference type="NCBI Taxonomy" id="1299334"/>
    <lineage>
        <taxon>Bacteria</taxon>
        <taxon>Bacillati</taxon>
        <taxon>Actinomycetota</taxon>
        <taxon>Actinomycetes</taxon>
        <taxon>Mycobacteriales</taxon>
        <taxon>Mycobacteriaceae</taxon>
        <taxon>Mycobacterium</taxon>
    </lineage>
</organism>
<name>X7YJ10_MYCXE</name>
<accession>X7YJ10</accession>
<sequence>MFATSRRRNSTTTRRKAKGLHRFAAIRGRAIRSENLSMGETHVGPLTVSANHPPRRI</sequence>
<comment type="caution">
    <text evidence="2">The sequence shown here is derived from an EMBL/GenBank/DDBJ whole genome shotgun (WGS) entry which is preliminary data.</text>
</comment>